<sequence length="89" mass="9792">MRCCFNPPPPPPGPRPPGRAPQRPSRGEALDPPTLINIIFPLPPAARGSGKSDLKIAPYLEMPAESRALTYYRENDVSETKFGRRLQAP</sequence>
<evidence type="ECO:0000313" key="3">
    <source>
        <dbReference type="Proteomes" id="UP000299102"/>
    </source>
</evidence>
<accession>A0A4C1YWY4</accession>
<gene>
    <name evidence="2" type="ORF">EVAR_59157_1</name>
</gene>
<proteinExistence type="predicted"/>
<comment type="caution">
    <text evidence="2">The sequence shown here is derived from an EMBL/GenBank/DDBJ whole genome shotgun (WGS) entry which is preliminary data.</text>
</comment>
<dbReference type="AlphaFoldDB" id="A0A4C1YWY4"/>
<dbReference type="Proteomes" id="UP000299102">
    <property type="component" value="Unassembled WGS sequence"/>
</dbReference>
<feature type="region of interest" description="Disordered" evidence="1">
    <location>
        <begin position="1"/>
        <end position="31"/>
    </location>
</feature>
<dbReference type="EMBL" id="BGZK01001415">
    <property type="protein sequence ID" value="GBP79483.1"/>
    <property type="molecule type" value="Genomic_DNA"/>
</dbReference>
<evidence type="ECO:0000256" key="1">
    <source>
        <dbReference type="SAM" id="MobiDB-lite"/>
    </source>
</evidence>
<keyword evidence="3" id="KW-1185">Reference proteome</keyword>
<feature type="compositionally biased region" description="Pro residues" evidence="1">
    <location>
        <begin position="1"/>
        <end position="19"/>
    </location>
</feature>
<evidence type="ECO:0000313" key="2">
    <source>
        <dbReference type="EMBL" id="GBP79483.1"/>
    </source>
</evidence>
<name>A0A4C1YWY4_EUMVA</name>
<reference evidence="2 3" key="1">
    <citation type="journal article" date="2019" name="Commun. Biol.">
        <title>The bagworm genome reveals a unique fibroin gene that provides high tensile strength.</title>
        <authorList>
            <person name="Kono N."/>
            <person name="Nakamura H."/>
            <person name="Ohtoshi R."/>
            <person name="Tomita M."/>
            <person name="Numata K."/>
            <person name="Arakawa K."/>
        </authorList>
    </citation>
    <scope>NUCLEOTIDE SEQUENCE [LARGE SCALE GENOMIC DNA]</scope>
</reference>
<organism evidence="2 3">
    <name type="scientific">Eumeta variegata</name>
    <name type="common">Bagworm moth</name>
    <name type="synonym">Eumeta japonica</name>
    <dbReference type="NCBI Taxonomy" id="151549"/>
    <lineage>
        <taxon>Eukaryota</taxon>
        <taxon>Metazoa</taxon>
        <taxon>Ecdysozoa</taxon>
        <taxon>Arthropoda</taxon>
        <taxon>Hexapoda</taxon>
        <taxon>Insecta</taxon>
        <taxon>Pterygota</taxon>
        <taxon>Neoptera</taxon>
        <taxon>Endopterygota</taxon>
        <taxon>Lepidoptera</taxon>
        <taxon>Glossata</taxon>
        <taxon>Ditrysia</taxon>
        <taxon>Tineoidea</taxon>
        <taxon>Psychidae</taxon>
        <taxon>Oiketicinae</taxon>
        <taxon>Eumeta</taxon>
    </lineage>
</organism>
<protein>
    <submittedName>
        <fullName evidence="2">Uncharacterized protein</fullName>
    </submittedName>
</protein>